<dbReference type="AlphaFoldDB" id="A0A4Y2RV58"/>
<sequence>SRMCRALDTPLDVQNVYSTGYSTGCPECVHHCIL</sequence>
<evidence type="ECO:0000313" key="2">
    <source>
        <dbReference type="Proteomes" id="UP000499080"/>
    </source>
</evidence>
<comment type="caution">
    <text evidence="1">The sequence shown here is derived from an EMBL/GenBank/DDBJ whole genome shotgun (WGS) entry which is preliminary data.</text>
</comment>
<proteinExistence type="predicted"/>
<protein>
    <submittedName>
        <fullName evidence="1">Uncharacterized protein</fullName>
    </submittedName>
</protein>
<reference evidence="1 2" key="1">
    <citation type="journal article" date="2019" name="Sci. Rep.">
        <title>Orb-weaving spider Araneus ventricosus genome elucidates the spidroin gene catalogue.</title>
        <authorList>
            <person name="Kono N."/>
            <person name="Nakamura H."/>
            <person name="Ohtoshi R."/>
            <person name="Moran D.A.P."/>
            <person name="Shinohara A."/>
            <person name="Yoshida Y."/>
            <person name="Fujiwara M."/>
            <person name="Mori M."/>
            <person name="Tomita M."/>
            <person name="Arakawa K."/>
        </authorList>
    </citation>
    <scope>NUCLEOTIDE SEQUENCE [LARGE SCALE GENOMIC DNA]</scope>
</reference>
<name>A0A4Y2RV58_ARAVE</name>
<feature type="non-terminal residue" evidence="1">
    <location>
        <position position="1"/>
    </location>
</feature>
<organism evidence="1 2">
    <name type="scientific">Araneus ventricosus</name>
    <name type="common">Orbweaver spider</name>
    <name type="synonym">Epeira ventricosa</name>
    <dbReference type="NCBI Taxonomy" id="182803"/>
    <lineage>
        <taxon>Eukaryota</taxon>
        <taxon>Metazoa</taxon>
        <taxon>Ecdysozoa</taxon>
        <taxon>Arthropoda</taxon>
        <taxon>Chelicerata</taxon>
        <taxon>Arachnida</taxon>
        <taxon>Araneae</taxon>
        <taxon>Araneomorphae</taxon>
        <taxon>Entelegynae</taxon>
        <taxon>Araneoidea</taxon>
        <taxon>Araneidae</taxon>
        <taxon>Araneus</taxon>
    </lineage>
</organism>
<accession>A0A4Y2RV58</accession>
<feature type="non-terminal residue" evidence="1">
    <location>
        <position position="34"/>
    </location>
</feature>
<keyword evidence="2" id="KW-1185">Reference proteome</keyword>
<evidence type="ECO:0000313" key="1">
    <source>
        <dbReference type="EMBL" id="GBN79668.1"/>
    </source>
</evidence>
<dbReference type="EMBL" id="BGPR01147765">
    <property type="protein sequence ID" value="GBN79668.1"/>
    <property type="molecule type" value="Genomic_DNA"/>
</dbReference>
<dbReference type="Proteomes" id="UP000499080">
    <property type="component" value="Unassembled WGS sequence"/>
</dbReference>
<gene>
    <name evidence="1" type="ORF">AVEN_208478_1</name>
</gene>